<dbReference type="EMBL" id="CAJVPJ010003004">
    <property type="protein sequence ID" value="CAG8633028.1"/>
    <property type="molecule type" value="Genomic_DNA"/>
</dbReference>
<evidence type="ECO:0000313" key="2">
    <source>
        <dbReference type="Proteomes" id="UP000789572"/>
    </source>
</evidence>
<evidence type="ECO:0000313" key="1">
    <source>
        <dbReference type="EMBL" id="CAG8633028.1"/>
    </source>
</evidence>
<keyword evidence="2" id="KW-1185">Reference proteome</keyword>
<comment type="caution">
    <text evidence="1">The sequence shown here is derived from an EMBL/GenBank/DDBJ whole genome shotgun (WGS) entry which is preliminary data.</text>
</comment>
<organism evidence="1 2">
    <name type="scientific">Paraglomus occultum</name>
    <dbReference type="NCBI Taxonomy" id="144539"/>
    <lineage>
        <taxon>Eukaryota</taxon>
        <taxon>Fungi</taxon>
        <taxon>Fungi incertae sedis</taxon>
        <taxon>Mucoromycota</taxon>
        <taxon>Glomeromycotina</taxon>
        <taxon>Glomeromycetes</taxon>
        <taxon>Paraglomerales</taxon>
        <taxon>Paraglomeraceae</taxon>
        <taxon>Paraglomus</taxon>
    </lineage>
</organism>
<dbReference type="AlphaFoldDB" id="A0A9N9DES7"/>
<accession>A0A9N9DES7</accession>
<reference evidence="1" key="1">
    <citation type="submission" date="2021-06" db="EMBL/GenBank/DDBJ databases">
        <authorList>
            <person name="Kallberg Y."/>
            <person name="Tangrot J."/>
            <person name="Rosling A."/>
        </authorList>
    </citation>
    <scope>NUCLEOTIDE SEQUENCE</scope>
    <source>
        <strain evidence="1">IA702</strain>
    </source>
</reference>
<proteinExistence type="predicted"/>
<gene>
    <name evidence="1" type="ORF">POCULU_LOCUS8999</name>
</gene>
<dbReference type="Proteomes" id="UP000789572">
    <property type="component" value="Unassembled WGS sequence"/>
</dbReference>
<sequence length="134" mass="15623">LIARLETFYGISWDNEGTQLCAFSLEGKQWILKISDSGISINKNQYGTLEEKYRRSVKDAFRKVVADEKDSENENGLDGNWDGITNEDDTDFWRPHPACRLWDLLEYADFEQHFEESDNIFEHLVKTCEPAILK</sequence>
<feature type="non-terminal residue" evidence="1">
    <location>
        <position position="134"/>
    </location>
</feature>
<feature type="non-terminal residue" evidence="1">
    <location>
        <position position="1"/>
    </location>
</feature>
<protein>
    <submittedName>
        <fullName evidence="1">4191_t:CDS:1</fullName>
    </submittedName>
</protein>
<name>A0A9N9DES7_9GLOM</name>
<dbReference type="OrthoDB" id="6021743at2759"/>